<evidence type="ECO:0000313" key="13">
    <source>
        <dbReference type="Proteomes" id="UP000007798"/>
    </source>
</evidence>
<sequence>MRIEQWQEFIGHLKSAHSDKNVLDDIDMVQGEIKVENQRVEVEAQSEVDCLAEVDLVDLPNSDNDSTSGESNDDDFQDEDVEDCEGMTTRESNRSGRTATSDLPPTVKFNPTFYRRNPRITQFIELYQGHPCLWDPKDPCYANKEKRSDAYAAIIEQLKISVNVQLTPYKLKKCILTLHSQYASITRQKKTQKLSKVPLYYHEKYRFLAKKNEAGKGQGEEVAIHSSDEESRDDKIKLIFTETNSLTTRFIELYSRFAELYDPTQKNFALLEHRKMAYTKMTKILTAEFNLIDLTHYDVYDSIQALRQWYSRRIKGLTELQSVGLVDAEKHYIDKCSSFLTTKTFRLQLPCSECQQYFSNDHSLQAHQYRVHKLGKGGWFWCPQCRMNFERRCHLRQHNQRVHMGKSFSCSQCQRSFAFANQLNLHQRTHDEQHVEKPFVCEFCGKSFKQKIQMNNHVTAVHTKIRAFKCQMCPKDFLTKRDLSDHVKAHLNIRDKVCEICQKAFCSANALVKHRHIHREKTLECSLCPTRFADRVSLHVHLKRTHKIIKSTLKVKAEKTETVPQQKDQNK</sequence>
<dbReference type="GO" id="GO:0008270">
    <property type="term" value="F:zinc ion binding"/>
    <property type="evidence" value="ECO:0007669"/>
    <property type="project" value="UniProtKB-KW"/>
</dbReference>
<feature type="domain" description="MADF" evidence="11">
    <location>
        <begin position="122"/>
        <end position="213"/>
    </location>
</feature>
<evidence type="ECO:0000256" key="4">
    <source>
        <dbReference type="ARBA" id="ARBA00022771"/>
    </source>
</evidence>
<comment type="subcellular location">
    <subcellularLocation>
        <location evidence="1">Nucleus</location>
    </subcellularLocation>
</comment>
<dbReference type="InterPro" id="IPR006578">
    <property type="entry name" value="MADF-dom"/>
</dbReference>
<evidence type="ECO:0000256" key="6">
    <source>
        <dbReference type="ARBA" id="ARBA00023125"/>
    </source>
</evidence>
<evidence type="ECO:0000256" key="1">
    <source>
        <dbReference type="ARBA" id="ARBA00004123"/>
    </source>
</evidence>
<evidence type="ECO:0000256" key="9">
    <source>
        <dbReference type="SAM" id="MobiDB-lite"/>
    </source>
</evidence>
<dbReference type="FunCoup" id="B4MNZ2">
    <property type="interactions" value="296"/>
</dbReference>
<name>B4MNZ2_DROWI</name>
<dbReference type="SMART" id="SM00595">
    <property type="entry name" value="MADF"/>
    <property type="match status" value="1"/>
</dbReference>
<keyword evidence="3" id="KW-0677">Repeat</keyword>
<dbReference type="EMBL" id="CH963848">
    <property type="protein sequence ID" value="EDW73831.2"/>
    <property type="molecule type" value="Genomic_DNA"/>
</dbReference>
<keyword evidence="5" id="KW-0862">Zinc</keyword>
<feature type="domain" description="C2H2-type" evidence="10">
    <location>
        <begin position="523"/>
        <end position="551"/>
    </location>
</feature>
<protein>
    <submittedName>
        <fullName evidence="12">Uncharacterized protein</fullName>
    </submittedName>
</protein>
<feature type="domain" description="C2H2-type" evidence="10">
    <location>
        <begin position="349"/>
        <end position="377"/>
    </location>
</feature>
<evidence type="ECO:0000256" key="8">
    <source>
        <dbReference type="PROSITE-ProRule" id="PRU00042"/>
    </source>
</evidence>
<keyword evidence="6" id="KW-0238">DNA-binding</keyword>
<dbReference type="AlphaFoldDB" id="B4MNZ2"/>
<dbReference type="SUPFAM" id="SSF57667">
    <property type="entry name" value="beta-beta-alpha zinc fingers"/>
    <property type="match status" value="4"/>
</dbReference>
<dbReference type="InterPro" id="IPR050589">
    <property type="entry name" value="Ikaros_C2H2-ZF"/>
</dbReference>
<dbReference type="GO" id="GO:0005634">
    <property type="term" value="C:nucleus"/>
    <property type="evidence" value="ECO:0007669"/>
    <property type="project" value="UniProtKB-SubCell"/>
</dbReference>
<evidence type="ECO:0000256" key="7">
    <source>
        <dbReference type="ARBA" id="ARBA00023242"/>
    </source>
</evidence>
<feature type="domain" description="C2H2-type" evidence="10">
    <location>
        <begin position="408"/>
        <end position="435"/>
    </location>
</feature>
<dbReference type="InterPro" id="IPR036236">
    <property type="entry name" value="Znf_C2H2_sf"/>
</dbReference>
<dbReference type="eggNOG" id="KOG1721">
    <property type="taxonomic scope" value="Eukaryota"/>
</dbReference>
<dbReference type="Pfam" id="PF13894">
    <property type="entry name" value="zf-C2H2_4"/>
    <property type="match status" value="1"/>
</dbReference>
<dbReference type="PANTHER" id="PTHR24404">
    <property type="entry name" value="ZINC FINGER PROTEIN"/>
    <property type="match status" value="1"/>
</dbReference>
<dbReference type="InterPro" id="IPR013087">
    <property type="entry name" value="Znf_C2H2_type"/>
</dbReference>
<feature type="compositionally biased region" description="Acidic residues" evidence="9">
    <location>
        <begin position="71"/>
        <end position="80"/>
    </location>
</feature>
<dbReference type="PROSITE" id="PS50157">
    <property type="entry name" value="ZINC_FINGER_C2H2_2"/>
    <property type="match status" value="7"/>
</dbReference>
<dbReference type="STRING" id="7260.B4MNZ2"/>
<dbReference type="Gene3D" id="3.30.160.60">
    <property type="entry name" value="Classic Zinc Finger"/>
    <property type="match status" value="4"/>
</dbReference>
<evidence type="ECO:0000259" key="11">
    <source>
        <dbReference type="PROSITE" id="PS51029"/>
    </source>
</evidence>
<feature type="domain" description="C2H2-type" evidence="10">
    <location>
        <begin position="439"/>
        <end position="467"/>
    </location>
</feature>
<dbReference type="SMART" id="SM00355">
    <property type="entry name" value="ZnF_C2H2"/>
    <property type="match status" value="7"/>
</dbReference>
<dbReference type="KEGG" id="dwi:6639678"/>
<dbReference type="Pfam" id="PF00096">
    <property type="entry name" value="zf-C2H2"/>
    <property type="match status" value="3"/>
</dbReference>
<feature type="domain" description="C2H2-type" evidence="10">
    <location>
        <begin position="468"/>
        <end position="495"/>
    </location>
</feature>
<accession>B4MNZ2</accession>
<feature type="domain" description="C2H2-type" evidence="10">
    <location>
        <begin position="496"/>
        <end position="523"/>
    </location>
</feature>
<dbReference type="PROSITE" id="PS00028">
    <property type="entry name" value="ZINC_FINGER_C2H2_1"/>
    <property type="match status" value="7"/>
</dbReference>
<dbReference type="GO" id="GO:0000978">
    <property type="term" value="F:RNA polymerase II cis-regulatory region sequence-specific DNA binding"/>
    <property type="evidence" value="ECO:0007669"/>
    <property type="project" value="TreeGrafter"/>
</dbReference>
<dbReference type="FunFam" id="3.30.160.60:FF:000100">
    <property type="entry name" value="Zinc finger 45-like"/>
    <property type="match status" value="1"/>
</dbReference>
<feature type="region of interest" description="Disordered" evidence="9">
    <location>
        <begin position="58"/>
        <end position="80"/>
    </location>
</feature>
<evidence type="ECO:0000259" key="10">
    <source>
        <dbReference type="PROSITE" id="PS50157"/>
    </source>
</evidence>
<feature type="domain" description="C2H2-type" evidence="10">
    <location>
        <begin position="380"/>
        <end position="408"/>
    </location>
</feature>
<reference evidence="12 13" key="1">
    <citation type="journal article" date="2007" name="Nature">
        <title>Evolution of genes and genomes on the Drosophila phylogeny.</title>
        <authorList>
            <consortium name="Drosophila 12 Genomes Consortium"/>
            <person name="Clark A.G."/>
            <person name="Eisen M.B."/>
            <person name="Smith D.R."/>
            <person name="Bergman C.M."/>
            <person name="Oliver B."/>
            <person name="Markow T.A."/>
            <person name="Kaufman T.C."/>
            <person name="Kellis M."/>
            <person name="Gelbart W."/>
            <person name="Iyer V.N."/>
            <person name="Pollard D.A."/>
            <person name="Sackton T.B."/>
            <person name="Larracuente A.M."/>
            <person name="Singh N.D."/>
            <person name="Abad J.P."/>
            <person name="Abt D.N."/>
            <person name="Adryan B."/>
            <person name="Aguade M."/>
            <person name="Akashi H."/>
            <person name="Anderson W.W."/>
            <person name="Aquadro C.F."/>
            <person name="Ardell D.H."/>
            <person name="Arguello R."/>
            <person name="Artieri C.G."/>
            <person name="Barbash D.A."/>
            <person name="Barker D."/>
            <person name="Barsanti P."/>
            <person name="Batterham P."/>
            <person name="Batzoglou S."/>
            <person name="Begun D."/>
            <person name="Bhutkar A."/>
            <person name="Blanco E."/>
            <person name="Bosak S.A."/>
            <person name="Bradley R.K."/>
            <person name="Brand A.D."/>
            <person name="Brent M.R."/>
            <person name="Brooks A.N."/>
            <person name="Brown R.H."/>
            <person name="Butlin R.K."/>
            <person name="Caggese C."/>
            <person name="Calvi B.R."/>
            <person name="Bernardo de Carvalho A."/>
            <person name="Caspi A."/>
            <person name="Castrezana S."/>
            <person name="Celniker S.E."/>
            <person name="Chang J.L."/>
            <person name="Chapple C."/>
            <person name="Chatterji S."/>
            <person name="Chinwalla A."/>
            <person name="Civetta A."/>
            <person name="Clifton S.W."/>
            <person name="Comeron J.M."/>
            <person name="Costello J.C."/>
            <person name="Coyne J.A."/>
            <person name="Daub J."/>
            <person name="David R.G."/>
            <person name="Delcher A.L."/>
            <person name="Delehaunty K."/>
            <person name="Do C.B."/>
            <person name="Ebling H."/>
            <person name="Edwards K."/>
            <person name="Eickbush T."/>
            <person name="Evans J.D."/>
            <person name="Filipski A."/>
            <person name="Findeiss S."/>
            <person name="Freyhult E."/>
            <person name="Fulton L."/>
            <person name="Fulton R."/>
            <person name="Garcia A.C."/>
            <person name="Gardiner A."/>
            <person name="Garfield D.A."/>
            <person name="Garvin B.E."/>
            <person name="Gibson G."/>
            <person name="Gilbert D."/>
            <person name="Gnerre S."/>
            <person name="Godfrey J."/>
            <person name="Good R."/>
            <person name="Gotea V."/>
            <person name="Gravely B."/>
            <person name="Greenberg A.J."/>
            <person name="Griffiths-Jones S."/>
            <person name="Gross S."/>
            <person name="Guigo R."/>
            <person name="Gustafson E.A."/>
            <person name="Haerty W."/>
            <person name="Hahn M.W."/>
            <person name="Halligan D.L."/>
            <person name="Halpern A.L."/>
            <person name="Halter G.M."/>
            <person name="Han M.V."/>
            <person name="Heger A."/>
            <person name="Hillier L."/>
            <person name="Hinrichs A.S."/>
            <person name="Holmes I."/>
            <person name="Hoskins R.A."/>
            <person name="Hubisz M.J."/>
            <person name="Hultmark D."/>
            <person name="Huntley M.A."/>
            <person name="Jaffe D.B."/>
            <person name="Jagadeeshan S."/>
            <person name="Jeck W.R."/>
            <person name="Johnson J."/>
            <person name="Jones C.D."/>
            <person name="Jordan W.C."/>
            <person name="Karpen G.H."/>
            <person name="Kataoka E."/>
            <person name="Keightley P.D."/>
            <person name="Kheradpour P."/>
            <person name="Kirkness E.F."/>
            <person name="Koerich L.B."/>
            <person name="Kristiansen K."/>
            <person name="Kudrna D."/>
            <person name="Kulathinal R.J."/>
            <person name="Kumar S."/>
            <person name="Kwok R."/>
            <person name="Lander E."/>
            <person name="Langley C.H."/>
            <person name="Lapoint R."/>
            <person name="Lazzaro B.P."/>
            <person name="Lee S.J."/>
            <person name="Levesque L."/>
            <person name="Li R."/>
            <person name="Lin C.F."/>
            <person name="Lin M.F."/>
            <person name="Lindblad-Toh K."/>
            <person name="Llopart A."/>
            <person name="Long M."/>
            <person name="Low L."/>
            <person name="Lozovsky E."/>
            <person name="Lu J."/>
            <person name="Luo M."/>
            <person name="Machado C.A."/>
            <person name="Makalowski W."/>
            <person name="Marzo M."/>
            <person name="Matsuda M."/>
            <person name="Matzkin L."/>
            <person name="McAllister B."/>
            <person name="McBride C.S."/>
            <person name="McKernan B."/>
            <person name="McKernan K."/>
            <person name="Mendez-Lago M."/>
            <person name="Minx P."/>
            <person name="Mollenhauer M.U."/>
            <person name="Montooth K."/>
            <person name="Mount S.M."/>
            <person name="Mu X."/>
            <person name="Myers E."/>
            <person name="Negre B."/>
            <person name="Newfeld S."/>
            <person name="Nielsen R."/>
            <person name="Noor M.A."/>
            <person name="O'Grady P."/>
            <person name="Pachter L."/>
            <person name="Papaceit M."/>
            <person name="Parisi M.J."/>
            <person name="Parisi M."/>
            <person name="Parts L."/>
            <person name="Pedersen J.S."/>
            <person name="Pesole G."/>
            <person name="Phillippy A.M."/>
            <person name="Ponting C.P."/>
            <person name="Pop M."/>
            <person name="Porcelli D."/>
            <person name="Powell J.R."/>
            <person name="Prohaska S."/>
            <person name="Pruitt K."/>
            <person name="Puig M."/>
            <person name="Quesneville H."/>
            <person name="Ram K.R."/>
            <person name="Rand D."/>
            <person name="Rasmussen M.D."/>
            <person name="Reed L.K."/>
            <person name="Reenan R."/>
            <person name="Reily A."/>
            <person name="Remington K.A."/>
            <person name="Rieger T.T."/>
            <person name="Ritchie M.G."/>
            <person name="Robin C."/>
            <person name="Rogers Y.H."/>
            <person name="Rohde C."/>
            <person name="Rozas J."/>
            <person name="Rubenfield M.J."/>
            <person name="Ruiz A."/>
            <person name="Russo S."/>
            <person name="Salzberg S.L."/>
            <person name="Sanchez-Gracia A."/>
            <person name="Saranga D.J."/>
            <person name="Sato H."/>
            <person name="Schaeffer S.W."/>
            <person name="Schatz M.C."/>
            <person name="Schlenke T."/>
            <person name="Schwartz R."/>
            <person name="Segarra C."/>
            <person name="Singh R.S."/>
            <person name="Sirot L."/>
            <person name="Sirota M."/>
            <person name="Sisneros N.B."/>
            <person name="Smith C.D."/>
            <person name="Smith T.F."/>
            <person name="Spieth J."/>
            <person name="Stage D.E."/>
            <person name="Stark A."/>
            <person name="Stephan W."/>
            <person name="Strausberg R.L."/>
            <person name="Strempel S."/>
            <person name="Sturgill D."/>
            <person name="Sutton G."/>
            <person name="Sutton G.G."/>
            <person name="Tao W."/>
            <person name="Teichmann S."/>
            <person name="Tobari Y.N."/>
            <person name="Tomimura Y."/>
            <person name="Tsolas J.M."/>
            <person name="Valente V.L."/>
            <person name="Venter E."/>
            <person name="Venter J.C."/>
            <person name="Vicario S."/>
            <person name="Vieira F.G."/>
            <person name="Vilella A.J."/>
            <person name="Villasante A."/>
            <person name="Walenz B."/>
            <person name="Wang J."/>
            <person name="Wasserman M."/>
            <person name="Watts T."/>
            <person name="Wilson D."/>
            <person name="Wilson R.K."/>
            <person name="Wing R.A."/>
            <person name="Wolfner M.F."/>
            <person name="Wong A."/>
            <person name="Wong G.K."/>
            <person name="Wu C.I."/>
            <person name="Wu G."/>
            <person name="Yamamoto D."/>
            <person name="Yang H.P."/>
            <person name="Yang S.P."/>
            <person name="Yorke J.A."/>
            <person name="Yoshida K."/>
            <person name="Zdobnov E."/>
            <person name="Zhang P."/>
            <person name="Zhang Y."/>
            <person name="Zimin A.V."/>
            <person name="Baldwin J."/>
            <person name="Abdouelleil A."/>
            <person name="Abdulkadir J."/>
            <person name="Abebe A."/>
            <person name="Abera B."/>
            <person name="Abreu J."/>
            <person name="Acer S.C."/>
            <person name="Aftuck L."/>
            <person name="Alexander A."/>
            <person name="An P."/>
            <person name="Anderson E."/>
            <person name="Anderson S."/>
            <person name="Arachi H."/>
            <person name="Azer M."/>
            <person name="Bachantsang P."/>
            <person name="Barry A."/>
            <person name="Bayul T."/>
            <person name="Berlin A."/>
            <person name="Bessette D."/>
            <person name="Bloom T."/>
            <person name="Blye J."/>
            <person name="Boguslavskiy L."/>
            <person name="Bonnet C."/>
            <person name="Boukhgalter B."/>
            <person name="Bourzgui I."/>
            <person name="Brown A."/>
            <person name="Cahill P."/>
            <person name="Channer S."/>
            <person name="Cheshatsang Y."/>
            <person name="Chuda L."/>
            <person name="Citroen M."/>
            <person name="Collymore A."/>
            <person name="Cooke P."/>
            <person name="Costello M."/>
            <person name="D'Aco K."/>
            <person name="Daza R."/>
            <person name="De Haan G."/>
            <person name="DeGray S."/>
            <person name="DeMaso C."/>
            <person name="Dhargay N."/>
            <person name="Dooley K."/>
            <person name="Dooley E."/>
            <person name="Doricent M."/>
            <person name="Dorje P."/>
            <person name="Dorjee K."/>
            <person name="Dupes A."/>
            <person name="Elong R."/>
            <person name="Falk J."/>
            <person name="Farina A."/>
            <person name="Faro S."/>
            <person name="Ferguson D."/>
            <person name="Fisher S."/>
            <person name="Foley C.D."/>
            <person name="Franke A."/>
            <person name="Friedrich D."/>
            <person name="Gadbois L."/>
            <person name="Gearin G."/>
            <person name="Gearin C.R."/>
            <person name="Giannoukos G."/>
            <person name="Goode T."/>
            <person name="Graham J."/>
            <person name="Grandbois E."/>
            <person name="Grewal S."/>
            <person name="Gyaltsen K."/>
            <person name="Hafez N."/>
            <person name="Hagos B."/>
            <person name="Hall J."/>
            <person name="Henson C."/>
            <person name="Hollinger A."/>
            <person name="Honan T."/>
            <person name="Huard M.D."/>
            <person name="Hughes L."/>
            <person name="Hurhula B."/>
            <person name="Husby M.E."/>
            <person name="Kamat A."/>
            <person name="Kanga B."/>
            <person name="Kashin S."/>
            <person name="Khazanovich D."/>
            <person name="Kisner P."/>
            <person name="Lance K."/>
            <person name="Lara M."/>
            <person name="Lee W."/>
            <person name="Lennon N."/>
            <person name="Letendre F."/>
            <person name="LeVine R."/>
            <person name="Lipovsky A."/>
            <person name="Liu X."/>
            <person name="Liu J."/>
            <person name="Liu S."/>
            <person name="Lokyitsang T."/>
            <person name="Lokyitsang Y."/>
            <person name="Lubonja R."/>
            <person name="Lui A."/>
            <person name="MacDonald P."/>
            <person name="Magnisalis V."/>
            <person name="Maru K."/>
            <person name="Matthews C."/>
            <person name="McCusker W."/>
            <person name="McDonough S."/>
            <person name="Mehta T."/>
            <person name="Meldrim J."/>
            <person name="Meneus L."/>
            <person name="Mihai O."/>
            <person name="Mihalev A."/>
            <person name="Mihova T."/>
            <person name="Mittelman R."/>
            <person name="Mlenga V."/>
            <person name="Montmayeur A."/>
            <person name="Mulrain L."/>
            <person name="Navidi A."/>
            <person name="Naylor J."/>
            <person name="Negash T."/>
            <person name="Nguyen T."/>
            <person name="Nguyen N."/>
            <person name="Nicol R."/>
            <person name="Norbu C."/>
            <person name="Norbu N."/>
            <person name="Novod N."/>
            <person name="O'Neill B."/>
            <person name="Osman S."/>
            <person name="Markiewicz E."/>
            <person name="Oyono O.L."/>
            <person name="Patti C."/>
            <person name="Phunkhang P."/>
            <person name="Pierre F."/>
            <person name="Priest M."/>
            <person name="Raghuraman S."/>
            <person name="Rege F."/>
            <person name="Reyes R."/>
            <person name="Rise C."/>
            <person name="Rogov P."/>
            <person name="Ross K."/>
            <person name="Ryan E."/>
            <person name="Settipalli S."/>
            <person name="Shea T."/>
            <person name="Sherpa N."/>
            <person name="Shi L."/>
            <person name="Shih D."/>
            <person name="Sparrow T."/>
            <person name="Spaulding J."/>
            <person name="Stalker J."/>
            <person name="Stange-Thomann N."/>
            <person name="Stavropoulos S."/>
            <person name="Stone C."/>
            <person name="Strader C."/>
            <person name="Tesfaye S."/>
            <person name="Thomson T."/>
            <person name="Thoulutsang Y."/>
            <person name="Thoulutsang D."/>
            <person name="Topham K."/>
            <person name="Topping I."/>
            <person name="Tsamla T."/>
            <person name="Vassiliev H."/>
            <person name="Vo A."/>
            <person name="Wangchuk T."/>
            <person name="Wangdi T."/>
            <person name="Weiand M."/>
            <person name="Wilkinson J."/>
            <person name="Wilson A."/>
            <person name="Yadav S."/>
            <person name="Young G."/>
            <person name="Yu Q."/>
            <person name="Zembek L."/>
            <person name="Zhong D."/>
            <person name="Zimmer A."/>
            <person name="Zwirko Z."/>
            <person name="Jaffe D.B."/>
            <person name="Alvarez P."/>
            <person name="Brockman W."/>
            <person name="Butler J."/>
            <person name="Chin C."/>
            <person name="Gnerre S."/>
            <person name="Grabherr M."/>
            <person name="Kleber M."/>
            <person name="Mauceli E."/>
            <person name="MacCallum I."/>
        </authorList>
    </citation>
    <scope>NUCLEOTIDE SEQUENCE [LARGE SCALE GENOMIC DNA]</scope>
    <source>
        <strain evidence="13">Tucson 14030-0811.24</strain>
    </source>
</reference>
<keyword evidence="4 8" id="KW-0863">Zinc-finger</keyword>
<dbReference type="InParanoid" id="B4MNZ2"/>
<dbReference type="OrthoDB" id="6077919at2759"/>
<evidence type="ECO:0000313" key="12">
    <source>
        <dbReference type="EMBL" id="EDW73831.2"/>
    </source>
</evidence>
<dbReference type="HOGENOM" id="CLU_027532_1_0_1"/>
<evidence type="ECO:0000256" key="5">
    <source>
        <dbReference type="ARBA" id="ARBA00022833"/>
    </source>
</evidence>
<keyword evidence="7" id="KW-0539">Nucleus</keyword>
<dbReference type="Proteomes" id="UP000007798">
    <property type="component" value="Unassembled WGS sequence"/>
</dbReference>
<evidence type="ECO:0000256" key="3">
    <source>
        <dbReference type="ARBA" id="ARBA00022737"/>
    </source>
</evidence>
<dbReference type="PROSITE" id="PS51029">
    <property type="entry name" value="MADF"/>
    <property type="match status" value="1"/>
</dbReference>
<keyword evidence="2" id="KW-0479">Metal-binding</keyword>
<dbReference type="Pfam" id="PF10545">
    <property type="entry name" value="MADF_DNA_bdg"/>
    <property type="match status" value="1"/>
</dbReference>
<dbReference type="PANTHER" id="PTHR24404:SF114">
    <property type="entry name" value="KLUMPFUSS, ISOFORM B-RELATED"/>
    <property type="match status" value="1"/>
</dbReference>
<evidence type="ECO:0000256" key="2">
    <source>
        <dbReference type="ARBA" id="ARBA00022723"/>
    </source>
</evidence>
<organism evidence="12 13">
    <name type="scientific">Drosophila willistoni</name>
    <name type="common">Fruit fly</name>
    <dbReference type="NCBI Taxonomy" id="7260"/>
    <lineage>
        <taxon>Eukaryota</taxon>
        <taxon>Metazoa</taxon>
        <taxon>Ecdysozoa</taxon>
        <taxon>Arthropoda</taxon>
        <taxon>Hexapoda</taxon>
        <taxon>Insecta</taxon>
        <taxon>Pterygota</taxon>
        <taxon>Neoptera</taxon>
        <taxon>Endopterygota</taxon>
        <taxon>Diptera</taxon>
        <taxon>Brachycera</taxon>
        <taxon>Muscomorpha</taxon>
        <taxon>Ephydroidea</taxon>
        <taxon>Drosophilidae</taxon>
        <taxon>Drosophila</taxon>
        <taxon>Sophophora</taxon>
    </lineage>
</organism>
<keyword evidence="13" id="KW-1185">Reference proteome</keyword>
<dbReference type="GO" id="GO:0003700">
    <property type="term" value="F:DNA-binding transcription factor activity"/>
    <property type="evidence" value="ECO:0007669"/>
    <property type="project" value="TreeGrafter"/>
</dbReference>
<feature type="region of interest" description="Disordered" evidence="9">
    <location>
        <begin position="85"/>
        <end position="104"/>
    </location>
</feature>
<proteinExistence type="predicted"/>
<dbReference type="GO" id="GO:0006357">
    <property type="term" value="P:regulation of transcription by RNA polymerase II"/>
    <property type="evidence" value="ECO:0007669"/>
    <property type="project" value="TreeGrafter"/>
</dbReference>
<gene>
    <name evidence="12" type="primary">Dwil\GK19665</name>
    <name evidence="12" type="ORF">Dwil_GK19665</name>
</gene>
<dbReference type="FunFam" id="3.30.160.60:FF:002526">
    <property type="entry name" value="Zinc finger protein"/>
    <property type="match status" value="1"/>
</dbReference>